<dbReference type="AlphaFoldDB" id="A0A4R6UVF5"/>
<comment type="caution">
    <text evidence="1">The sequence shown here is derived from an EMBL/GenBank/DDBJ whole genome shotgun (WGS) entry which is preliminary data.</text>
</comment>
<sequence length="73" mass="8036">MKRQTPHLQVKLANGQLIGFYDGEYVVSNSGQTLYRVDGEEIYTPGNNAKLVGYLEGDVARTVADEPLFTLSS</sequence>
<evidence type="ECO:0000313" key="2">
    <source>
        <dbReference type="Proteomes" id="UP000295375"/>
    </source>
</evidence>
<organism evidence="1 2">
    <name type="scientific">Permianibacter aggregans</name>
    <dbReference type="NCBI Taxonomy" id="1510150"/>
    <lineage>
        <taxon>Bacteria</taxon>
        <taxon>Pseudomonadati</taxon>
        <taxon>Pseudomonadota</taxon>
        <taxon>Gammaproteobacteria</taxon>
        <taxon>Pseudomonadales</taxon>
        <taxon>Pseudomonadaceae</taxon>
        <taxon>Permianibacter</taxon>
    </lineage>
</organism>
<reference evidence="1 2" key="1">
    <citation type="submission" date="2019-03" db="EMBL/GenBank/DDBJ databases">
        <title>Genomic Encyclopedia of Type Strains, Phase IV (KMG-IV): sequencing the most valuable type-strain genomes for metagenomic binning, comparative biology and taxonomic classification.</title>
        <authorList>
            <person name="Goeker M."/>
        </authorList>
    </citation>
    <scope>NUCLEOTIDE SEQUENCE [LARGE SCALE GENOMIC DNA]</scope>
    <source>
        <strain evidence="1 2">DSM 103792</strain>
    </source>
</reference>
<dbReference type="OrthoDB" id="7001753at2"/>
<evidence type="ECO:0000313" key="1">
    <source>
        <dbReference type="EMBL" id="TDQ49929.1"/>
    </source>
</evidence>
<accession>A0A4R6UVF5</accession>
<gene>
    <name evidence="1" type="ORF">EV696_103304</name>
</gene>
<name>A0A4R6UVF5_9GAMM</name>
<keyword evidence="2" id="KW-1185">Reference proteome</keyword>
<dbReference type="Proteomes" id="UP000295375">
    <property type="component" value="Unassembled WGS sequence"/>
</dbReference>
<dbReference type="RefSeq" id="WP_133588676.1">
    <property type="nucleotide sequence ID" value="NZ_CP037953.1"/>
</dbReference>
<proteinExistence type="predicted"/>
<protein>
    <submittedName>
        <fullName evidence="1">Uncharacterized protein</fullName>
    </submittedName>
</protein>
<dbReference type="EMBL" id="SNYM01000003">
    <property type="protein sequence ID" value="TDQ49929.1"/>
    <property type="molecule type" value="Genomic_DNA"/>
</dbReference>